<dbReference type="OrthoDB" id="9802264at2"/>
<dbReference type="SMART" id="SM00382">
    <property type="entry name" value="AAA"/>
    <property type="match status" value="1"/>
</dbReference>
<dbReference type="PANTHER" id="PTHR43776:SF7">
    <property type="entry name" value="D,D-DIPEPTIDE TRANSPORT ATP-BINDING PROTEIN DDPF-RELATED"/>
    <property type="match status" value="1"/>
</dbReference>
<dbReference type="GO" id="GO:0016887">
    <property type="term" value="F:ATP hydrolysis activity"/>
    <property type="evidence" value="ECO:0007669"/>
    <property type="project" value="InterPro"/>
</dbReference>
<dbReference type="InterPro" id="IPR027417">
    <property type="entry name" value="P-loop_NTPase"/>
</dbReference>
<dbReference type="InterPro" id="IPR003439">
    <property type="entry name" value="ABC_transporter-like_ATP-bd"/>
</dbReference>
<evidence type="ECO:0000313" key="7">
    <source>
        <dbReference type="EMBL" id="PTQ75723.1"/>
    </source>
</evidence>
<sequence length="339" mass="37215">MTIQKPLLSVRNLRVWYPIRKGGMFSGPPVNLTAVDDISFDLYPGETLGIVGESGCGKSTLARAIMQMMGNVSGQVMWLGKDLGKLHGSALRAERKTFQMIFQDPLAALNPRMTVAQIISEPLRFHFPELSKAEITERTQRMMGKVGLRAEMINRYPHQFSGGQCQRIGIARALILEPQLIICDEPVSALDVSIQAQVLNLLKDLQEETGVALIFIAHDLSVIRHISDRIMVLYLGNVMEQAESAALCDTPCHPYTQALISAVPIADPDMSQKTGYARIGDGDLPSPLAPPPGCVFHTRCPRAQVHCSVEKPPLSTGDQNRRIACHFPDTAQSASHVRT</sequence>
<accession>A0A2T5HVU5</accession>
<keyword evidence="3" id="KW-0813">Transport</keyword>
<dbReference type="InterPro" id="IPR017871">
    <property type="entry name" value="ABC_transporter-like_CS"/>
</dbReference>
<evidence type="ECO:0000256" key="4">
    <source>
        <dbReference type="ARBA" id="ARBA00022741"/>
    </source>
</evidence>
<reference evidence="7 8" key="1">
    <citation type="submission" date="2018-04" db="EMBL/GenBank/DDBJ databases">
        <title>Genomic Encyclopedia of Archaeal and Bacterial Type Strains, Phase II (KMG-II): from individual species to whole genera.</title>
        <authorList>
            <person name="Goeker M."/>
        </authorList>
    </citation>
    <scope>NUCLEOTIDE SEQUENCE [LARGE SCALE GENOMIC DNA]</scope>
    <source>
        <strain evidence="7 8">DSM 100434</strain>
    </source>
</reference>
<dbReference type="FunFam" id="3.40.50.300:FF:000016">
    <property type="entry name" value="Oligopeptide ABC transporter ATP-binding component"/>
    <property type="match status" value="1"/>
</dbReference>
<dbReference type="EMBL" id="QAOH01000001">
    <property type="protein sequence ID" value="PTQ75723.1"/>
    <property type="molecule type" value="Genomic_DNA"/>
</dbReference>
<dbReference type="PANTHER" id="PTHR43776">
    <property type="entry name" value="TRANSPORT ATP-BINDING PROTEIN"/>
    <property type="match status" value="1"/>
</dbReference>
<dbReference type="GO" id="GO:0015833">
    <property type="term" value="P:peptide transport"/>
    <property type="evidence" value="ECO:0007669"/>
    <property type="project" value="InterPro"/>
</dbReference>
<dbReference type="Gene3D" id="3.40.50.300">
    <property type="entry name" value="P-loop containing nucleotide triphosphate hydrolases"/>
    <property type="match status" value="1"/>
</dbReference>
<evidence type="ECO:0000256" key="3">
    <source>
        <dbReference type="ARBA" id="ARBA00022448"/>
    </source>
</evidence>
<dbReference type="NCBIfam" id="TIGR01727">
    <property type="entry name" value="oligo_HPY"/>
    <property type="match status" value="1"/>
</dbReference>
<dbReference type="AlphaFoldDB" id="A0A2T5HVU5"/>
<dbReference type="CDD" id="cd03257">
    <property type="entry name" value="ABC_NikE_OppD_transporters"/>
    <property type="match status" value="1"/>
</dbReference>
<keyword evidence="4" id="KW-0547">Nucleotide-binding</keyword>
<comment type="similarity">
    <text evidence="2">Belongs to the ABC transporter superfamily.</text>
</comment>
<keyword evidence="5 7" id="KW-0067">ATP-binding</keyword>
<dbReference type="PROSITE" id="PS50893">
    <property type="entry name" value="ABC_TRANSPORTER_2"/>
    <property type="match status" value="1"/>
</dbReference>
<dbReference type="Pfam" id="PF00005">
    <property type="entry name" value="ABC_tran"/>
    <property type="match status" value="1"/>
</dbReference>
<protein>
    <submittedName>
        <fullName evidence="7">Oligopeptide transport system ATP-binding protein</fullName>
    </submittedName>
</protein>
<proteinExistence type="inferred from homology"/>
<dbReference type="InterPro" id="IPR050319">
    <property type="entry name" value="ABC_transp_ATP-bind"/>
</dbReference>
<dbReference type="SUPFAM" id="SSF52540">
    <property type="entry name" value="P-loop containing nucleoside triphosphate hydrolases"/>
    <property type="match status" value="1"/>
</dbReference>
<organism evidence="7 8">
    <name type="scientific">Celeribacter persicus</name>
    <dbReference type="NCBI Taxonomy" id="1651082"/>
    <lineage>
        <taxon>Bacteria</taxon>
        <taxon>Pseudomonadati</taxon>
        <taxon>Pseudomonadota</taxon>
        <taxon>Alphaproteobacteria</taxon>
        <taxon>Rhodobacterales</taxon>
        <taxon>Roseobacteraceae</taxon>
        <taxon>Celeribacter</taxon>
    </lineage>
</organism>
<dbReference type="InterPro" id="IPR003593">
    <property type="entry name" value="AAA+_ATPase"/>
</dbReference>
<dbReference type="GO" id="GO:0005886">
    <property type="term" value="C:plasma membrane"/>
    <property type="evidence" value="ECO:0007669"/>
    <property type="project" value="UniProtKB-SubCell"/>
</dbReference>
<comment type="caution">
    <text evidence="7">The sequence shown here is derived from an EMBL/GenBank/DDBJ whole genome shotgun (WGS) entry which is preliminary data.</text>
</comment>
<gene>
    <name evidence="7" type="ORF">C8N42_101264</name>
</gene>
<evidence type="ECO:0000256" key="1">
    <source>
        <dbReference type="ARBA" id="ARBA00004417"/>
    </source>
</evidence>
<evidence type="ECO:0000256" key="5">
    <source>
        <dbReference type="ARBA" id="ARBA00022840"/>
    </source>
</evidence>
<dbReference type="GO" id="GO:0055085">
    <property type="term" value="P:transmembrane transport"/>
    <property type="evidence" value="ECO:0007669"/>
    <property type="project" value="UniProtKB-ARBA"/>
</dbReference>
<dbReference type="InterPro" id="IPR013563">
    <property type="entry name" value="Oligopep_ABC_C"/>
</dbReference>
<evidence type="ECO:0000313" key="8">
    <source>
        <dbReference type="Proteomes" id="UP000244077"/>
    </source>
</evidence>
<dbReference type="Proteomes" id="UP000244077">
    <property type="component" value="Unassembled WGS sequence"/>
</dbReference>
<dbReference type="PROSITE" id="PS00211">
    <property type="entry name" value="ABC_TRANSPORTER_1"/>
    <property type="match status" value="1"/>
</dbReference>
<dbReference type="Pfam" id="PF08352">
    <property type="entry name" value="oligo_HPY"/>
    <property type="match status" value="1"/>
</dbReference>
<dbReference type="GO" id="GO:0005524">
    <property type="term" value="F:ATP binding"/>
    <property type="evidence" value="ECO:0007669"/>
    <property type="project" value="UniProtKB-KW"/>
</dbReference>
<name>A0A2T5HVU5_9RHOB</name>
<evidence type="ECO:0000256" key="2">
    <source>
        <dbReference type="ARBA" id="ARBA00005417"/>
    </source>
</evidence>
<feature type="domain" description="ABC transporter" evidence="6">
    <location>
        <begin position="19"/>
        <end position="260"/>
    </location>
</feature>
<keyword evidence="8" id="KW-1185">Reference proteome</keyword>
<comment type="subcellular location">
    <subcellularLocation>
        <location evidence="1">Cell inner membrane</location>
        <topology evidence="1">Peripheral membrane protein</topology>
    </subcellularLocation>
</comment>
<evidence type="ECO:0000259" key="6">
    <source>
        <dbReference type="PROSITE" id="PS50893"/>
    </source>
</evidence>